<dbReference type="AlphaFoldDB" id="A0A0F9GBG3"/>
<organism evidence="1">
    <name type="scientific">marine sediment metagenome</name>
    <dbReference type="NCBI Taxonomy" id="412755"/>
    <lineage>
        <taxon>unclassified sequences</taxon>
        <taxon>metagenomes</taxon>
        <taxon>ecological metagenomes</taxon>
    </lineage>
</organism>
<name>A0A0F9GBG3_9ZZZZ</name>
<evidence type="ECO:0000313" key="1">
    <source>
        <dbReference type="EMBL" id="KKL66760.1"/>
    </source>
</evidence>
<reference evidence="1" key="1">
    <citation type="journal article" date="2015" name="Nature">
        <title>Complex archaea that bridge the gap between prokaryotes and eukaryotes.</title>
        <authorList>
            <person name="Spang A."/>
            <person name="Saw J.H."/>
            <person name="Jorgensen S.L."/>
            <person name="Zaremba-Niedzwiedzka K."/>
            <person name="Martijn J."/>
            <person name="Lind A.E."/>
            <person name="van Eijk R."/>
            <person name="Schleper C."/>
            <person name="Guy L."/>
            <person name="Ettema T.J."/>
        </authorList>
    </citation>
    <scope>NUCLEOTIDE SEQUENCE</scope>
</reference>
<sequence>MTSETCAKCGKPEWLHPIAKYGQDNKVFIEWICEKFEPKEASQ</sequence>
<comment type="caution">
    <text evidence="1">The sequence shown here is derived from an EMBL/GenBank/DDBJ whole genome shotgun (WGS) entry which is preliminary data.</text>
</comment>
<dbReference type="EMBL" id="LAZR01027102">
    <property type="protein sequence ID" value="KKL66760.1"/>
    <property type="molecule type" value="Genomic_DNA"/>
</dbReference>
<protein>
    <submittedName>
        <fullName evidence="1">Uncharacterized protein</fullName>
    </submittedName>
</protein>
<proteinExistence type="predicted"/>
<gene>
    <name evidence="1" type="ORF">LCGC14_2141730</name>
</gene>
<accession>A0A0F9GBG3</accession>